<reference evidence="1" key="2">
    <citation type="journal article" date="2015" name="Fish Shellfish Immunol.">
        <title>Early steps in the European eel (Anguilla anguilla)-Vibrio vulnificus interaction in the gills: Role of the RtxA13 toxin.</title>
        <authorList>
            <person name="Callol A."/>
            <person name="Pajuelo D."/>
            <person name="Ebbesson L."/>
            <person name="Teles M."/>
            <person name="MacKenzie S."/>
            <person name="Amaro C."/>
        </authorList>
    </citation>
    <scope>NUCLEOTIDE SEQUENCE</scope>
</reference>
<proteinExistence type="predicted"/>
<dbReference type="EMBL" id="GBXM01098080">
    <property type="protein sequence ID" value="JAH10497.1"/>
    <property type="molecule type" value="Transcribed_RNA"/>
</dbReference>
<name>A0A0E9Q1V0_ANGAN</name>
<reference evidence="1" key="1">
    <citation type="submission" date="2014-11" db="EMBL/GenBank/DDBJ databases">
        <authorList>
            <person name="Amaro Gonzalez C."/>
        </authorList>
    </citation>
    <scope>NUCLEOTIDE SEQUENCE</scope>
</reference>
<dbReference type="AlphaFoldDB" id="A0A0E9Q1V0"/>
<organism evidence="1">
    <name type="scientific">Anguilla anguilla</name>
    <name type="common">European freshwater eel</name>
    <name type="synonym">Muraena anguilla</name>
    <dbReference type="NCBI Taxonomy" id="7936"/>
    <lineage>
        <taxon>Eukaryota</taxon>
        <taxon>Metazoa</taxon>
        <taxon>Chordata</taxon>
        <taxon>Craniata</taxon>
        <taxon>Vertebrata</taxon>
        <taxon>Euteleostomi</taxon>
        <taxon>Actinopterygii</taxon>
        <taxon>Neopterygii</taxon>
        <taxon>Teleostei</taxon>
        <taxon>Anguilliformes</taxon>
        <taxon>Anguillidae</taxon>
        <taxon>Anguilla</taxon>
    </lineage>
</organism>
<sequence>MSIAACVARLRSLPSEIVSGQKIHVIDEANFLWKYDKFP</sequence>
<evidence type="ECO:0000313" key="1">
    <source>
        <dbReference type="EMBL" id="JAH10497.1"/>
    </source>
</evidence>
<accession>A0A0E9Q1V0</accession>
<protein>
    <submittedName>
        <fullName evidence="1">Uncharacterized protein</fullName>
    </submittedName>
</protein>